<evidence type="ECO:0000256" key="2">
    <source>
        <dbReference type="SAM" id="SignalP"/>
    </source>
</evidence>
<protein>
    <recommendedName>
        <fullName evidence="5">Transmembrane protein</fullName>
    </recommendedName>
</protein>
<keyword evidence="4" id="KW-1185">Reference proteome</keyword>
<evidence type="ECO:0000313" key="3">
    <source>
        <dbReference type="EMBL" id="EZG43923.1"/>
    </source>
</evidence>
<proteinExistence type="predicted"/>
<dbReference type="AlphaFoldDB" id="A0A023B031"/>
<feature type="region of interest" description="Disordered" evidence="1">
    <location>
        <begin position="388"/>
        <end position="410"/>
    </location>
</feature>
<name>A0A023B031_GRENI</name>
<evidence type="ECO:0008006" key="5">
    <source>
        <dbReference type="Google" id="ProtNLM"/>
    </source>
</evidence>
<dbReference type="VEuPathDB" id="CryptoDB:GNI_155650"/>
<dbReference type="Proteomes" id="UP000019763">
    <property type="component" value="Unassembled WGS sequence"/>
</dbReference>
<keyword evidence="2" id="KW-0732">Signal</keyword>
<dbReference type="RefSeq" id="XP_011132894.1">
    <property type="nucleotide sequence ID" value="XM_011134592.1"/>
</dbReference>
<feature type="signal peptide" evidence="2">
    <location>
        <begin position="1"/>
        <end position="26"/>
    </location>
</feature>
<gene>
    <name evidence="3" type="ORF">GNI_155650</name>
</gene>
<evidence type="ECO:0000313" key="4">
    <source>
        <dbReference type="Proteomes" id="UP000019763"/>
    </source>
</evidence>
<evidence type="ECO:0000256" key="1">
    <source>
        <dbReference type="SAM" id="MobiDB-lite"/>
    </source>
</evidence>
<sequence>MDECDDPRLECVCLLTLLLSFPFSEPAGTPQDVFQVYTETLERRVTDDLTTIYCNYNDLTECISRLTVKYQAVQFGPGGRVVLSSDYRKGLYSLLQVTVALMGRLAFSLFPSDAALDDAFNRIKNYWPPSTPHDHGVNLEKCRHVWVTNVSEPYTRNLKLRKLNEEMKGFVKLSWTIAHDLYAQDRRGNAGDATIDGTGIPAAIHWDCEPTDGPEALTTEQAVKIKEDIIKLSQMQEQISAYVHQSSGVLDRIECGAGTALGQTEQSVAALATASAGKSFKWPFTGAAVGAAVGSVLGIVGGPAGIMLGASAGGALGGSAGKALKDRHREMISGIQSTVAIGSTLRDDVPTEGVPMAGAPMGSASPGGVAVQVGSVQDMPFGSIRDVTVGGRPVRDLEQGGAPSPRKPDAQCSPVVCGGADGSPAWGLSGIGGSPCFEHSPIQRRPPRGAESPMRGAGLAELRIGGLSPAREPEKKTYRNVLFSCGSIPVQSLTHARNLPR</sequence>
<dbReference type="SUPFAM" id="SSF58038">
    <property type="entry name" value="SNARE fusion complex"/>
    <property type="match status" value="1"/>
</dbReference>
<dbReference type="EMBL" id="AFNH02001162">
    <property type="protein sequence ID" value="EZG43923.1"/>
    <property type="molecule type" value="Genomic_DNA"/>
</dbReference>
<accession>A0A023B031</accession>
<comment type="caution">
    <text evidence="3">The sequence shown here is derived from an EMBL/GenBank/DDBJ whole genome shotgun (WGS) entry which is preliminary data.</text>
</comment>
<dbReference type="GeneID" id="22915387"/>
<feature type="chain" id="PRO_5001511446" description="Transmembrane protein" evidence="2">
    <location>
        <begin position="27"/>
        <end position="501"/>
    </location>
</feature>
<reference evidence="3" key="1">
    <citation type="submission" date="2013-12" db="EMBL/GenBank/DDBJ databases">
        <authorList>
            <person name="Omoto C.K."/>
            <person name="Sibley D."/>
            <person name="Venepally P."/>
            <person name="Hadjithomas M."/>
            <person name="Karamycheva S."/>
            <person name="Brunk B."/>
            <person name="Roos D."/>
            <person name="Caler E."/>
            <person name="Lorenzi H."/>
        </authorList>
    </citation>
    <scope>NUCLEOTIDE SEQUENCE</scope>
</reference>
<organism evidence="3 4">
    <name type="scientific">Gregarina niphandrodes</name>
    <name type="common">Septate eugregarine</name>
    <dbReference type="NCBI Taxonomy" id="110365"/>
    <lineage>
        <taxon>Eukaryota</taxon>
        <taxon>Sar</taxon>
        <taxon>Alveolata</taxon>
        <taxon>Apicomplexa</taxon>
        <taxon>Conoidasida</taxon>
        <taxon>Gregarinasina</taxon>
        <taxon>Eugregarinorida</taxon>
        <taxon>Gregarinidae</taxon>
        <taxon>Gregarina</taxon>
    </lineage>
</organism>